<evidence type="ECO:0000313" key="1">
    <source>
        <dbReference type="EMBL" id="CAG8625645.1"/>
    </source>
</evidence>
<dbReference type="Proteomes" id="UP000789901">
    <property type="component" value="Unassembled WGS sequence"/>
</dbReference>
<comment type="caution">
    <text evidence="1">The sequence shown here is derived from an EMBL/GenBank/DDBJ whole genome shotgun (WGS) entry which is preliminary data.</text>
</comment>
<name>A0ABN7ULE5_GIGMA</name>
<gene>
    <name evidence="1" type="ORF">GMARGA_LOCUS8063</name>
</gene>
<accession>A0ABN7ULE5</accession>
<dbReference type="EMBL" id="CAJVQB010004057">
    <property type="protein sequence ID" value="CAG8625645.1"/>
    <property type="molecule type" value="Genomic_DNA"/>
</dbReference>
<keyword evidence="2" id="KW-1185">Reference proteome</keyword>
<evidence type="ECO:0000313" key="2">
    <source>
        <dbReference type="Proteomes" id="UP000789901"/>
    </source>
</evidence>
<sequence length="301" mass="34795">MAGNNGNQGLIQVSDFNNKNNLFVIESSDVQQSSLSSENNDKRSICWKYFESFKVPKQTWYNTHNSCSTIIINKHKNFELEVNQHTKSVMLSVSLRRINDKPYIIITYNGLTEDFKFHKILMHVNYFSPKGDALIDNILSALVKWELTNLMFIRCSPIDFGNFKVVNTVYNDCLKEKNEDIIICPLEPIKVVTIRDIRDMIVNAPNIFTEISRSSLVMIPQHHLEHKHMKNWDVSIQQFSFNENDLCKWWQNSKHILPRLATLAVKYLPLLKLNANVPLENLDKFIDAYGDGDTVGSILTI</sequence>
<reference evidence="1 2" key="1">
    <citation type="submission" date="2021-06" db="EMBL/GenBank/DDBJ databases">
        <authorList>
            <person name="Kallberg Y."/>
            <person name="Tangrot J."/>
            <person name="Rosling A."/>
        </authorList>
    </citation>
    <scope>NUCLEOTIDE SEQUENCE [LARGE SCALE GENOMIC DNA]</scope>
    <source>
        <strain evidence="1 2">120-4 pot B 10/14</strain>
    </source>
</reference>
<protein>
    <submittedName>
        <fullName evidence="1">20800_t:CDS:1</fullName>
    </submittedName>
</protein>
<proteinExistence type="predicted"/>
<organism evidence="1 2">
    <name type="scientific">Gigaspora margarita</name>
    <dbReference type="NCBI Taxonomy" id="4874"/>
    <lineage>
        <taxon>Eukaryota</taxon>
        <taxon>Fungi</taxon>
        <taxon>Fungi incertae sedis</taxon>
        <taxon>Mucoromycota</taxon>
        <taxon>Glomeromycotina</taxon>
        <taxon>Glomeromycetes</taxon>
        <taxon>Diversisporales</taxon>
        <taxon>Gigasporaceae</taxon>
        <taxon>Gigaspora</taxon>
    </lineage>
</organism>